<dbReference type="OrthoDB" id="9805416at2"/>
<dbReference type="Gene3D" id="3.40.50.720">
    <property type="entry name" value="NAD(P)-binding Rossmann-like Domain"/>
    <property type="match status" value="2"/>
</dbReference>
<keyword evidence="3" id="KW-0520">NAD</keyword>
<dbReference type="Proteomes" id="UP000580517">
    <property type="component" value="Unassembled WGS sequence"/>
</dbReference>
<dbReference type="InterPro" id="IPR006139">
    <property type="entry name" value="D-isomer_2_OHA_DH_cat_dom"/>
</dbReference>
<evidence type="ECO:0000313" key="8">
    <source>
        <dbReference type="Proteomes" id="UP000580517"/>
    </source>
</evidence>
<organism evidence="7 8">
    <name type="scientific">Allopusillimonas soli</name>
    <dbReference type="NCBI Taxonomy" id="659016"/>
    <lineage>
        <taxon>Bacteria</taxon>
        <taxon>Pseudomonadati</taxon>
        <taxon>Pseudomonadota</taxon>
        <taxon>Betaproteobacteria</taxon>
        <taxon>Burkholderiales</taxon>
        <taxon>Alcaligenaceae</taxon>
        <taxon>Allopusillimonas</taxon>
    </lineage>
</organism>
<dbReference type="InterPro" id="IPR029753">
    <property type="entry name" value="D-isomer_DH_CS"/>
</dbReference>
<evidence type="ECO:0000256" key="1">
    <source>
        <dbReference type="ARBA" id="ARBA00005854"/>
    </source>
</evidence>
<dbReference type="AlphaFoldDB" id="A0A853FGJ5"/>
<evidence type="ECO:0000256" key="2">
    <source>
        <dbReference type="ARBA" id="ARBA00023002"/>
    </source>
</evidence>
<feature type="domain" description="D-isomer specific 2-hydroxyacid dehydrogenase catalytic" evidence="5">
    <location>
        <begin position="37"/>
        <end position="328"/>
    </location>
</feature>
<sequence>MAEQPARVVRLDLWIDPVFDRILREAPGLALAVMKLNAPRSENMDLLRGARFYHISAAKDEVPLQWQVTRDLLDQCPDLACVSTSGAGYDTVDVAACTDAGVLVVNQAGGNANSVAEHALGLMLAVSRRVLESASRLRNDCGFSREDLMGHELSDKTLGLVGLGHIGQRAAQLGAAFNMHVVAHDPYLKPDEITARGAQPVSLEELLAASDFVSLHCPLTSETRGMFDALAFARMKQGAIFITTARGGIHQEAALYDALLAGHLAGAGLDVWDVEPPARENPLLALSNVVPTFHTAGVTHEARRNVARMAAEQLVALAEGRQAARVVNPLAWQRAAQRLHG</sequence>
<dbReference type="PROSITE" id="PS00670">
    <property type="entry name" value="D_2_HYDROXYACID_DH_2"/>
    <property type="match status" value="1"/>
</dbReference>
<evidence type="ECO:0000256" key="4">
    <source>
        <dbReference type="RuleBase" id="RU003719"/>
    </source>
</evidence>
<keyword evidence="8" id="KW-1185">Reference proteome</keyword>
<name>A0A853FGJ5_9BURK</name>
<dbReference type="SUPFAM" id="SSF52283">
    <property type="entry name" value="Formate/glycerate dehydrogenase catalytic domain-like"/>
    <property type="match status" value="1"/>
</dbReference>
<dbReference type="SUPFAM" id="SSF51735">
    <property type="entry name" value="NAD(P)-binding Rossmann-fold domains"/>
    <property type="match status" value="1"/>
</dbReference>
<comment type="caution">
    <text evidence="7">The sequence shown here is derived from an EMBL/GenBank/DDBJ whole genome shotgun (WGS) entry which is preliminary data.</text>
</comment>
<dbReference type="RefSeq" id="WP_129971157.1">
    <property type="nucleotide sequence ID" value="NZ_JACCEW010000007.1"/>
</dbReference>
<dbReference type="PANTHER" id="PTHR42789">
    <property type="entry name" value="D-ISOMER SPECIFIC 2-HYDROXYACID DEHYDROGENASE FAMILY PROTEIN (AFU_ORTHOLOGUE AFUA_6G10090)"/>
    <property type="match status" value="1"/>
</dbReference>
<dbReference type="GO" id="GO:0051287">
    <property type="term" value="F:NAD binding"/>
    <property type="evidence" value="ECO:0007669"/>
    <property type="project" value="InterPro"/>
</dbReference>
<dbReference type="FunFam" id="3.40.50.720:FF:000203">
    <property type="entry name" value="D-3-phosphoglycerate dehydrogenase (SerA)"/>
    <property type="match status" value="1"/>
</dbReference>
<protein>
    <submittedName>
        <fullName evidence="7">Hydroxyacid dehydrogenase</fullName>
    </submittedName>
</protein>
<dbReference type="Pfam" id="PF00389">
    <property type="entry name" value="2-Hacid_dh"/>
    <property type="match status" value="1"/>
</dbReference>
<accession>A0A853FGJ5</accession>
<feature type="domain" description="D-isomer specific 2-hydroxyacid dehydrogenase NAD-binding" evidence="6">
    <location>
        <begin position="120"/>
        <end position="296"/>
    </location>
</feature>
<dbReference type="PANTHER" id="PTHR42789:SF1">
    <property type="entry name" value="D-ISOMER SPECIFIC 2-HYDROXYACID DEHYDROGENASE FAMILY PROTEIN (AFU_ORTHOLOGUE AFUA_6G10090)"/>
    <property type="match status" value="1"/>
</dbReference>
<dbReference type="InterPro" id="IPR006140">
    <property type="entry name" value="D-isomer_DH_NAD-bd"/>
</dbReference>
<dbReference type="EMBL" id="JACCEW010000007">
    <property type="protein sequence ID" value="NYT38818.1"/>
    <property type="molecule type" value="Genomic_DNA"/>
</dbReference>
<dbReference type="InterPro" id="IPR036291">
    <property type="entry name" value="NAD(P)-bd_dom_sf"/>
</dbReference>
<comment type="similarity">
    <text evidence="1 4">Belongs to the D-isomer specific 2-hydroxyacid dehydrogenase family.</text>
</comment>
<gene>
    <name evidence="7" type="ORF">H0A68_18220</name>
</gene>
<evidence type="ECO:0000259" key="6">
    <source>
        <dbReference type="Pfam" id="PF02826"/>
    </source>
</evidence>
<proteinExistence type="inferred from homology"/>
<dbReference type="GO" id="GO:0016616">
    <property type="term" value="F:oxidoreductase activity, acting on the CH-OH group of donors, NAD or NADP as acceptor"/>
    <property type="evidence" value="ECO:0007669"/>
    <property type="project" value="InterPro"/>
</dbReference>
<dbReference type="CDD" id="cd12173">
    <property type="entry name" value="PGDH_4"/>
    <property type="match status" value="1"/>
</dbReference>
<dbReference type="InterPro" id="IPR050857">
    <property type="entry name" value="D-2-hydroxyacid_DH"/>
</dbReference>
<evidence type="ECO:0000259" key="5">
    <source>
        <dbReference type="Pfam" id="PF00389"/>
    </source>
</evidence>
<keyword evidence="2 4" id="KW-0560">Oxidoreductase</keyword>
<dbReference type="Pfam" id="PF02826">
    <property type="entry name" value="2-Hacid_dh_C"/>
    <property type="match status" value="1"/>
</dbReference>
<reference evidence="7 8" key="1">
    <citation type="submission" date="2020-07" db="EMBL/GenBank/DDBJ databases">
        <title>Taxonomic revisions and descriptions of new bacterial species based on genomic comparisons in the high-G+C-content subgroup of the family Alcaligenaceae.</title>
        <authorList>
            <person name="Szabo A."/>
            <person name="Felfoldi T."/>
        </authorList>
    </citation>
    <scope>NUCLEOTIDE SEQUENCE [LARGE SCALE GENOMIC DNA]</scope>
    <source>
        <strain evidence="7 8">DSM 25264</strain>
    </source>
</reference>
<evidence type="ECO:0000313" key="7">
    <source>
        <dbReference type="EMBL" id="NYT38818.1"/>
    </source>
</evidence>
<evidence type="ECO:0000256" key="3">
    <source>
        <dbReference type="ARBA" id="ARBA00023027"/>
    </source>
</evidence>